<evidence type="ECO:0000256" key="3">
    <source>
        <dbReference type="SAM" id="SignalP"/>
    </source>
</evidence>
<feature type="compositionally biased region" description="Low complexity" evidence="2">
    <location>
        <begin position="88"/>
        <end position="101"/>
    </location>
</feature>
<dbReference type="InterPro" id="IPR050966">
    <property type="entry name" value="Glutamyl_endopeptidase"/>
</dbReference>
<evidence type="ECO:0000256" key="2">
    <source>
        <dbReference type="SAM" id="MobiDB-lite"/>
    </source>
</evidence>
<gene>
    <name evidence="4" type="ORF">B0I32_13455</name>
</gene>
<protein>
    <submittedName>
        <fullName evidence="4">Trypsin</fullName>
    </submittedName>
</protein>
<dbReference type="EMBL" id="PVNG01000034">
    <property type="protein sequence ID" value="PRX51790.1"/>
    <property type="molecule type" value="Genomic_DNA"/>
</dbReference>
<keyword evidence="5" id="KW-1185">Reference proteome</keyword>
<evidence type="ECO:0000256" key="1">
    <source>
        <dbReference type="ARBA" id="ARBA00022729"/>
    </source>
</evidence>
<name>A0A2T0M4G1_9ACTN</name>
<organism evidence="4 5">
    <name type="scientific">Nonomuraea fuscirosea</name>
    <dbReference type="NCBI Taxonomy" id="1291556"/>
    <lineage>
        <taxon>Bacteria</taxon>
        <taxon>Bacillati</taxon>
        <taxon>Actinomycetota</taxon>
        <taxon>Actinomycetes</taxon>
        <taxon>Streptosporangiales</taxon>
        <taxon>Streptosporangiaceae</taxon>
        <taxon>Nonomuraea</taxon>
    </lineage>
</organism>
<dbReference type="Gene3D" id="2.40.10.10">
    <property type="entry name" value="Trypsin-like serine proteases"/>
    <property type="match status" value="2"/>
</dbReference>
<dbReference type="OrthoDB" id="3507155at2"/>
<dbReference type="AlphaFoldDB" id="A0A2T0M4G1"/>
<feature type="chain" id="PRO_5015780387" evidence="3">
    <location>
        <begin position="30"/>
        <end position="379"/>
    </location>
</feature>
<proteinExistence type="predicted"/>
<keyword evidence="1 3" id="KW-0732">Signal</keyword>
<dbReference type="InterPro" id="IPR009003">
    <property type="entry name" value="Peptidase_S1_PA"/>
</dbReference>
<evidence type="ECO:0000313" key="4">
    <source>
        <dbReference type="EMBL" id="PRX51790.1"/>
    </source>
</evidence>
<dbReference type="SUPFAM" id="SSF50494">
    <property type="entry name" value="Trypsin-like serine proteases"/>
    <property type="match status" value="1"/>
</dbReference>
<dbReference type="Proteomes" id="UP000238312">
    <property type="component" value="Unassembled WGS sequence"/>
</dbReference>
<dbReference type="PANTHER" id="PTHR15462">
    <property type="entry name" value="SERINE PROTEASE"/>
    <property type="match status" value="1"/>
</dbReference>
<feature type="signal peptide" evidence="3">
    <location>
        <begin position="1"/>
        <end position="29"/>
    </location>
</feature>
<sequence>MIPRARHLAAAALSSALLMLPALTGTAHAAAWNAHSATASATASAAAPTSKVYAVPLARTLADVKRVANYWKPDRLKKSDSYTPATPGAAAPVSTSGGAAAPATPVATVRRSLAAQSVPPVPPRKGAAMTMGKVFFRIGDKEYWCSASSIAAKNRSVVATAAHCAYDSRQAKPADYWIFVPNPDANGETPDGIYVGASISLHEDWIGKADYDYDYAFVTVNRGFTWVAKNGGYVMQDVGRLQDNVGGLGIELNRKPGSYTARPFGYPAGAQPDGTRPFDGKTLLECPERSTRYTVAPGLDLQKGVELQPCDFSHGASGGPWVIGYDKNRKLGSLNGVNSLTWNRDARDRYDAVSSPYFDTTTGEVYRRAAAQATVPKVT</sequence>
<dbReference type="PANTHER" id="PTHR15462:SF19">
    <property type="entry name" value="PEPTIDASE S1 DOMAIN-CONTAINING PROTEIN"/>
    <property type="match status" value="1"/>
</dbReference>
<dbReference type="RefSeq" id="WP_106252205.1">
    <property type="nucleotide sequence ID" value="NZ_PVNG01000034.1"/>
</dbReference>
<accession>A0A2T0M4G1</accession>
<feature type="region of interest" description="Disordered" evidence="2">
    <location>
        <begin position="81"/>
        <end position="101"/>
    </location>
</feature>
<dbReference type="InterPro" id="IPR043504">
    <property type="entry name" value="Peptidase_S1_PA_chymotrypsin"/>
</dbReference>
<comment type="caution">
    <text evidence="4">The sequence shown here is derived from an EMBL/GenBank/DDBJ whole genome shotgun (WGS) entry which is preliminary data.</text>
</comment>
<reference evidence="4 5" key="1">
    <citation type="submission" date="2018-03" db="EMBL/GenBank/DDBJ databases">
        <title>Genomic Encyclopedia of Type Strains, Phase III (KMG-III): the genomes of soil and plant-associated and newly described type strains.</title>
        <authorList>
            <person name="Whitman W."/>
        </authorList>
    </citation>
    <scope>NUCLEOTIDE SEQUENCE [LARGE SCALE GENOMIC DNA]</scope>
    <source>
        <strain evidence="4 5">CGMCC 4.7104</strain>
    </source>
</reference>
<evidence type="ECO:0000313" key="5">
    <source>
        <dbReference type="Proteomes" id="UP000238312"/>
    </source>
</evidence>